<evidence type="ECO:0000313" key="2">
    <source>
        <dbReference type="EMBL" id="QKQ47195.1"/>
    </source>
</evidence>
<proteinExistence type="predicted"/>
<gene>
    <name evidence="2" type="ORF">FOC81_11015</name>
</gene>
<organism evidence="2 3">
    <name type="scientific">Achromobacter denitrificans</name>
    <name type="common">Alcaligenes denitrificans</name>
    <dbReference type="NCBI Taxonomy" id="32002"/>
    <lineage>
        <taxon>Bacteria</taxon>
        <taxon>Pseudomonadati</taxon>
        <taxon>Pseudomonadota</taxon>
        <taxon>Betaproteobacteria</taxon>
        <taxon>Burkholderiales</taxon>
        <taxon>Alcaligenaceae</taxon>
        <taxon>Achromobacter</taxon>
    </lineage>
</organism>
<evidence type="ECO:0000313" key="3">
    <source>
        <dbReference type="Proteomes" id="UP000509782"/>
    </source>
</evidence>
<name>A0A427WIB6_ACHDE</name>
<accession>A0A427WIB6</accession>
<dbReference type="STRING" id="32002.BVK87_15830"/>
<reference evidence="2 3" key="1">
    <citation type="submission" date="2020-05" db="EMBL/GenBank/DDBJ databases">
        <title>FDA dAtabase for Regulatory Grade micrObial Sequences (FDA-ARGOS): Supporting development and validation of Infectious Disease Dx tests.</title>
        <authorList>
            <person name="Sproer C."/>
            <person name="Gronow S."/>
            <person name="Severitt S."/>
            <person name="Schroder I."/>
            <person name="Tallon L."/>
            <person name="Sadzewicz L."/>
            <person name="Zhao X."/>
            <person name="Vavikolanu K."/>
            <person name="Mehta A."/>
            <person name="Aluvathingal J."/>
            <person name="Nadendla S."/>
            <person name="Myers T."/>
            <person name="Yan Y."/>
            <person name="Sichtig H."/>
        </authorList>
    </citation>
    <scope>NUCLEOTIDE SEQUENCE [LARGE SCALE GENOMIC DNA]</scope>
    <source>
        <strain evidence="2 3">FDAARGOS_787</strain>
    </source>
</reference>
<dbReference type="Proteomes" id="UP000509782">
    <property type="component" value="Chromosome"/>
</dbReference>
<dbReference type="EMBL" id="CP054569">
    <property type="protein sequence ID" value="QKQ47195.1"/>
    <property type="molecule type" value="Genomic_DNA"/>
</dbReference>
<dbReference type="AlphaFoldDB" id="A0A427WIB6"/>
<keyword evidence="2" id="KW-0378">Hydrolase</keyword>
<feature type="region of interest" description="Disordered" evidence="1">
    <location>
        <begin position="131"/>
        <end position="156"/>
    </location>
</feature>
<dbReference type="PROSITE" id="PS51257">
    <property type="entry name" value="PROKAR_LIPOPROTEIN"/>
    <property type="match status" value="1"/>
</dbReference>
<dbReference type="OrthoDB" id="8655020at2"/>
<keyword evidence="2" id="KW-0121">Carboxypeptidase</keyword>
<protein>
    <submittedName>
        <fullName evidence="2">Carboxypeptidase regulatory-like domain-containing protein</fullName>
    </submittedName>
</protein>
<evidence type="ECO:0000256" key="1">
    <source>
        <dbReference type="SAM" id="MobiDB-lite"/>
    </source>
</evidence>
<dbReference type="GO" id="GO:0004180">
    <property type="term" value="F:carboxypeptidase activity"/>
    <property type="evidence" value="ECO:0007669"/>
    <property type="project" value="UniProtKB-KW"/>
</dbReference>
<keyword evidence="2" id="KW-0645">Protease</keyword>
<sequence>MSLPLRALSATLALPLALLVSGCVPYPVYKTMQPDARITVLDESAQPVADARVVLISSAYPYGREQFRNETRSGADGTAAFEPIREWRAESMMLHGSQVYFWNWCVEKAGYETYETLNREPSGFDERAQVRLRAGESRPCNSGQRPPAARRGAETG</sequence>